<evidence type="ECO:0000259" key="6">
    <source>
        <dbReference type="SMART" id="SM00477"/>
    </source>
</evidence>
<keyword evidence="3" id="KW-0378">Hydrolase</keyword>
<dbReference type="AlphaFoldDB" id="A0AAN8WZE7"/>
<dbReference type="GO" id="GO:0003676">
    <property type="term" value="F:nucleic acid binding"/>
    <property type="evidence" value="ECO:0007669"/>
    <property type="project" value="InterPro"/>
</dbReference>
<evidence type="ECO:0000256" key="5">
    <source>
        <dbReference type="PIRSR" id="PIRSR640255-2"/>
    </source>
</evidence>
<dbReference type="Gene3D" id="3.40.570.10">
    <property type="entry name" value="Extracellular Endonuclease, subunit A"/>
    <property type="match status" value="1"/>
</dbReference>
<feature type="non-terminal residue" evidence="8">
    <location>
        <position position="1"/>
    </location>
</feature>
<dbReference type="PANTHER" id="PTHR13966:SF17">
    <property type="entry name" value="ENDONUCLEASE-RELATED"/>
    <property type="match status" value="1"/>
</dbReference>
<proteinExistence type="inferred from homology"/>
<dbReference type="FunFam" id="3.40.570.10:FF:000007">
    <property type="entry name" value="Alkaline nuclease"/>
    <property type="match status" value="1"/>
</dbReference>
<evidence type="ECO:0000259" key="7">
    <source>
        <dbReference type="SMART" id="SM00892"/>
    </source>
</evidence>
<evidence type="ECO:0000256" key="2">
    <source>
        <dbReference type="ARBA" id="ARBA00022722"/>
    </source>
</evidence>
<keyword evidence="3" id="KW-0255">Endonuclease</keyword>
<feature type="domain" description="DNA/RNA non-specific endonuclease/pyrophosphatase/phosphodiesterase" evidence="7">
    <location>
        <begin position="123"/>
        <end position="365"/>
    </location>
</feature>
<dbReference type="PANTHER" id="PTHR13966">
    <property type="entry name" value="ENDONUCLEASE RELATED"/>
    <property type="match status" value="1"/>
</dbReference>
<gene>
    <name evidence="8" type="ORF">SK128_018972</name>
</gene>
<dbReference type="InterPro" id="IPR001604">
    <property type="entry name" value="Endo_G_ENPP1-like_dom"/>
</dbReference>
<protein>
    <submittedName>
        <fullName evidence="8">Uncharacterized protein</fullName>
    </submittedName>
</protein>
<dbReference type="InterPro" id="IPR040255">
    <property type="entry name" value="Non-specific_endonuclease"/>
</dbReference>
<keyword evidence="5" id="KW-0479">Metal-binding</keyword>
<evidence type="ECO:0000313" key="9">
    <source>
        <dbReference type="Proteomes" id="UP001381693"/>
    </source>
</evidence>
<keyword evidence="9" id="KW-1185">Reference proteome</keyword>
<dbReference type="SUPFAM" id="SSF54060">
    <property type="entry name" value="His-Me finger endonucleases"/>
    <property type="match status" value="1"/>
</dbReference>
<dbReference type="InterPro" id="IPR044929">
    <property type="entry name" value="DNA/RNA_non-sp_Endonuclease_sf"/>
</dbReference>
<dbReference type="EMBL" id="JAXCGZ010011453">
    <property type="protein sequence ID" value="KAK7074802.1"/>
    <property type="molecule type" value="Genomic_DNA"/>
</dbReference>
<dbReference type="Pfam" id="PF01223">
    <property type="entry name" value="Endonuclease_NS"/>
    <property type="match status" value="1"/>
</dbReference>
<dbReference type="Proteomes" id="UP001381693">
    <property type="component" value="Unassembled WGS sequence"/>
</dbReference>
<dbReference type="InterPro" id="IPR020821">
    <property type="entry name" value="ENPP1-3/EXOG-like_nuc-like"/>
</dbReference>
<dbReference type="SMART" id="SM00892">
    <property type="entry name" value="Endonuclease_NS"/>
    <property type="match status" value="1"/>
</dbReference>
<feature type="active site" description="Proton acceptor" evidence="4">
    <location>
        <position position="207"/>
    </location>
</feature>
<dbReference type="GO" id="GO:0000014">
    <property type="term" value="F:single-stranded DNA endodeoxyribonuclease activity"/>
    <property type="evidence" value="ECO:0007669"/>
    <property type="project" value="TreeGrafter"/>
</dbReference>
<sequence>YCRVPYDAGISERHHHSMIVSPDALGFIYPVLENGDRILEIPAGTVISSCPGDSNAHSLNAEATAEITCRSGKLYYGKNAITWSLLGCRNKPRPHIERGITTCGSPKRGRDYTIVWQISKNIIIPQVIICFDEEMETPLFTHHEIQGRNIDAKIIESSRPTFKKAGLCSIKVNAVYSKRNQRALLTRILGHSEHISGEGEHYLARGHLSPDSDFILEPEQDATYYYANVLPQWQAVNNGNWKSLENSVRDLALKRRTTLEIWTGGLSTLQLPDIRDNPVDLFLGFTENEKLIPVPALIWKVIYDPESREGIAIMQVNDVGGSGTAEDMNLYASPCEDICSQISWVDWEVNDNTSGQTFCCTVQDFRRLTANAPNLKNARVLKS</sequence>
<dbReference type="GO" id="GO:0005634">
    <property type="term" value="C:nucleus"/>
    <property type="evidence" value="ECO:0007669"/>
    <property type="project" value="TreeGrafter"/>
</dbReference>
<dbReference type="GO" id="GO:0004521">
    <property type="term" value="F:RNA endonuclease activity"/>
    <property type="evidence" value="ECO:0007669"/>
    <property type="project" value="TreeGrafter"/>
</dbReference>
<dbReference type="SMART" id="SM00477">
    <property type="entry name" value="NUC"/>
    <property type="match status" value="1"/>
</dbReference>
<accession>A0AAN8WZE7</accession>
<feature type="binding site" evidence="5">
    <location>
        <position position="237"/>
    </location>
    <ligand>
        <name>Mg(2+)</name>
        <dbReference type="ChEBI" id="CHEBI:18420"/>
        <note>catalytic</note>
    </ligand>
</feature>
<evidence type="ECO:0000256" key="4">
    <source>
        <dbReference type="PIRSR" id="PIRSR640255-1"/>
    </source>
</evidence>
<keyword evidence="2" id="KW-0540">Nuclease</keyword>
<dbReference type="GO" id="GO:0005743">
    <property type="term" value="C:mitochondrial inner membrane"/>
    <property type="evidence" value="ECO:0007669"/>
    <property type="project" value="TreeGrafter"/>
</dbReference>
<dbReference type="GO" id="GO:0046872">
    <property type="term" value="F:metal ion binding"/>
    <property type="evidence" value="ECO:0007669"/>
    <property type="project" value="UniProtKB-KW"/>
</dbReference>
<comment type="caution">
    <text evidence="8">The sequence shown here is derived from an EMBL/GenBank/DDBJ whole genome shotgun (WGS) entry which is preliminary data.</text>
</comment>
<evidence type="ECO:0000313" key="8">
    <source>
        <dbReference type="EMBL" id="KAK7074802.1"/>
    </source>
</evidence>
<organism evidence="8 9">
    <name type="scientific">Halocaridina rubra</name>
    <name type="common">Hawaiian red shrimp</name>
    <dbReference type="NCBI Taxonomy" id="373956"/>
    <lineage>
        <taxon>Eukaryota</taxon>
        <taxon>Metazoa</taxon>
        <taxon>Ecdysozoa</taxon>
        <taxon>Arthropoda</taxon>
        <taxon>Crustacea</taxon>
        <taxon>Multicrustacea</taxon>
        <taxon>Malacostraca</taxon>
        <taxon>Eumalacostraca</taxon>
        <taxon>Eucarida</taxon>
        <taxon>Decapoda</taxon>
        <taxon>Pleocyemata</taxon>
        <taxon>Caridea</taxon>
        <taxon>Atyoidea</taxon>
        <taxon>Atyidae</taxon>
        <taxon>Halocaridina</taxon>
    </lineage>
</organism>
<reference evidence="8 9" key="1">
    <citation type="submission" date="2023-11" db="EMBL/GenBank/DDBJ databases">
        <title>Halocaridina rubra genome assembly.</title>
        <authorList>
            <person name="Smith C."/>
        </authorList>
    </citation>
    <scope>NUCLEOTIDE SEQUENCE [LARGE SCALE GENOMIC DNA]</scope>
    <source>
        <strain evidence="8">EP-1</strain>
        <tissue evidence="8">Whole</tissue>
    </source>
</reference>
<name>A0AAN8WZE7_HALRR</name>
<dbReference type="InterPro" id="IPR044925">
    <property type="entry name" value="His-Me_finger_sf"/>
</dbReference>
<evidence type="ECO:0000256" key="1">
    <source>
        <dbReference type="ARBA" id="ARBA00010052"/>
    </source>
</evidence>
<dbReference type="GO" id="GO:0006309">
    <property type="term" value="P:apoptotic DNA fragmentation"/>
    <property type="evidence" value="ECO:0007669"/>
    <property type="project" value="TreeGrafter"/>
</dbReference>
<feature type="domain" description="ENPP1-3/EXOG-like endonuclease/phosphodiesterase" evidence="6">
    <location>
        <begin position="126"/>
        <end position="353"/>
    </location>
</feature>
<evidence type="ECO:0000256" key="3">
    <source>
        <dbReference type="ARBA" id="ARBA00022759"/>
    </source>
</evidence>
<comment type="similarity">
    <text evidence="1">Belongs to the DNA/RNA non-specific endonuclease family.</text>
</comment>